<proteinExistence type="predicted"/>
<reference evidence="1 2" key="1">
    <citation type="submission" date="2019-06" db="EMBL/GenBank/DDBJ databases">
        <title>Sequencing the genomes of 1000 actinobacteria strains.</title>
        <authorList>
            <person name="Klenk H.-P."/>
        </authorList>
    </citation>
    <scope>NUCLEOTIDE SEQUENCE [LARGE SCALE GENOMIC DNA]</scope>
    <source>
        <strain evidence="1 2">DSM 102200</strain>
    </source>
</reference>
<keyword evidence="2" id="KW-1185">Reference proteome</keyword>
<evidence type="ECO:0000313" key="1">
    <source>
        <dbReference type="EMBL" id="TQL99289.1"/>
    </source>
</evidence>
<comment type="caution">
    <text evidence="1">The sequence shown here is derived from an EMBL/GenBank/DDBJ whole genome shotgun (WGS) entry which is preliminary data.</text>
</comment>
<gene>
    <name evidence="1" type="ORF">FB559_4949</name>
</gene>
<protein>
    <submittedName>
        <fullName evidence="1">Uncharacterized protein</fullName>
    </submittedName>
</protein>
<dbReference type="EMBL" id="VFOZ01000001">
    <property type="protein sequence ID" value="TQL99289.1"/>
    <property type="molecule type" value="Genomic_DNA"/>
</dbReference>
<dbReference type="AlphaFoldDB" id="A0A543CQC9"/>
<name>A0A543CQC9_9ACTN</name>
<evidence type="ECO:0000313" key="2">
    <source>
        <dbReference type="Proteomes" id="UP000316096"/>
    </source>
</evidence>
<dbReference type="Proteomes" id="UP000316096">
    <property type="component" value="Unassembled WGS sequence"/>
</dbReference>
<sequence>MANSGDVMVHPGELQDLLTTMAESEPSPEQGTGEQRMEFGMIAWYLETR</sequence>
<organism evidence="1 2">
    <name type="scientific">Actinoallomurus bryophytorum</name>
    <dbReference type="NCBI Taxonomy" id="1490222"/>
    <lineage>
        <taxon>Bacteria</taxon>
        <taxon>Bacillati</taxon>
        <taxon>Actinomycetota</taxon>
        <taxon>Actinomycetes</taxon>
        <taxon>Streptosporangiales</taxon>
        <taxon>Thermomonosporaceae</taxon>
        <taxon>Actinoallomurus</taxon>
    </lineage>
</organism>
<accession>A0A543CQC9</accession>